<proteinExistence type="predicted"/>
<dbReference type="STRING" id="3694.B9NDP7"/>
<reference evidence="1 2" key="1">
    <citation type="journal article" date="2006" name="Science">
        <title>The genome of black cottonwood, Populus trichocarpa (Torr. &amp; Gray).</title>
        <authorList>
            <person name="Tuskan G.A."/>
            <person name="Difazio S."/>
            <person name="Jansson S."/>
            <person name="Bohlmann J."/>
            <person name="Grigoriev I."/>
            <person name="Hellsten U."/>
            <person name="Putnam N."/>
            <person name="Ralph S."/>
            <person name="Rombauts S."/>
            <person name="Salamov A."/>
            <person name="Schein J."/>
            <person name="Sterck L."/>
            <person name="Aerts A."/>
            <person name="Bhalerao R.R."/>
            <person name="Bhalerao R.P."/>
            <person name="Blaudez D."/>
            <person name="Boerjan W."/>
            <person name="Brun A."/>
            <person name="Brunner A."/>
            <person name="Busov V."/>
            <person name="Campbell M."/>
            <person name="Carlson J."/>
            <person name="Chalot M."/>
            <person name="Chapman J."/>
            <person name="Chen G.L."/>
            <person name="Cooper D."/>
            <person name="Coutinho P.M."/>
            <person name="Couturier J."/>
            <person name="Covert S."/>
            <person name="Cronk Q."/>
            <person name="Cunningham R."/>
            <person name="Davis J."/>
            <person name="Degroeve S."/>
            <person name="Dejardin A."/>
            <person name="Depamphilis C."/>
            <person name="Detter J."/>
            <person name="Dirks B."/>
            <person name="Dubchak I."/>
            <person name="Duplessis S."/>
            <person name="Ehlting J."/>
            <person name="Ellis B."/>
            <person name="Gendler K."/>
            <person name="Goodstein D."/>
            <person name="Gribskov M."/>
            <person name="Grimwood J."/>
            <person name="Groover A."/>
            <person name="Gunter L."/>
            <person name="Hamberger B."/>
            <person name="Heinze B."/>
            <person name="Helariutta Y."/>
            <person name="Henrissat B."/>
            <person name="Holligan D."/>
            <person name="Holt R."/>
            <person name="Huang W."/>
            <person name="Islam-Faridi N."/>
            <person name="Jones S."/>
            <person name="Jones-Rhoades M."/>
            <person name="Jorgensen R."/>
            <person name="Joshi C."/>
            <person name="Kangasjarvi J."/>
            <person name="Karlsson J."/>
            <person name="Kelleher C."/>
            <person name="Kirkpatrick R."/>
            <person name="Kirst M."/>
            <person name="Kohler A."/>
            <person name="Kalluri U."/>
            <person name="Larimer F."/>
            <person name="Leebens-Mack J."/>
            <person name="Leple J.C."/>
            <person name="Locascio P."/>
            <person name="Lou Y."/>
            <person name="Lucas S."/>
            <person name="Martin F."/>
            <person name="Montanini B."/>
            <person name="Napoli C."/>
            <person name="Nelson D.R."/>
            <person name="Nelson C."/>
            <person name="Nieminen K."/>
            <person name="Nilsson O."/>
            <person name="Pereda V."/>
            <person name="Peter G."/>
            <person name="Philippe R."/>
            <person name="Pilate G."/>
            <person name="Poliakov A."/>
            <person name="Razumovskaya J."/>
            <person name="Richardson P."/>
            <person name="Rinaldi C."/>
            <person name="Ritland K."/>
            <person name="Rouze P."/>
            <person name="Ryaboy D."/>
            <person name="Schmutz J."/>
            <person name="Schrader J."/>
            <person name="Segerman B."/>
            <person name="Shin H."/>
            <person name="Siddiqui A."/>
            <person name="Sterky F."/>
            <person name="Terry A."/>
            <person name="Tsai C.J."/>
            <person name="Uberbacher E."/>
            <person name="Unneberg P."/>
            <person name="Vahala J."/>
            <person name="Wall K."/>
            <person name="Wessler S."/>
            <person name="Yang G."/>
            <person name="Yin T."/>
            <person name="Douglas C."/>
            <person name="Marra M."/>
            <person name="Sandberg G."/>
            <person name="Van de Peer Y."/>
            <person name="Rokhsar D."/>
        </authorList>
    </citation>
    <scope>NUCLEOTIDE SEQUENCE [LARGE SCALE GENOMIC DNA]</scope>
    <source>
        <strain evidence="2">cv. Nisqually</strain>
    </source>
</reference>
<gene>
    <name evidence="1" type="ORF">POPTR_003G026400</name>
</gene>
<name>B9NDP7_POPTR</name>
<evidence type="ECO:0000313" key="2">
    <source>
        <dbReference type="Proteomes" id="UP000006729"/>
    </source>
</evidence>
<dbReference type="Proteomes" id="UP000006729">
    <property type="component" value="Chromosome 3"/>
</dbReference>
<protein>
    <submittedName>
        <fullName evidence="1">Uncharacterized protein</fullName>
    </submittedName>
</protein>
<dbReference type="EMBL" id="CM009292">
    <property type="protein sequence ID" value="PNT43287.1"/>
    <property type="molecule type" value="Genomic_DNA"/>
</dbReference>
<keyword evidence="2" id="KW-1185">Reference proteome</keyword>
<dbReference type="HOGENOM" id="CLU_1181869_0_0_1"/>
<accession>B9NDP7</accession>
<sequence>MGLGVDASAPNIELGVVAPGPNVGLGVDVSTPNIELGVVMPGPNHGTGRGCVHPNLELGMVVPGPNHRTGLGHFRTQHRVGHGGLVSALLDVIEAGTHAILEGCGSSTAHRVCNLSWIDGPTSLARYLLNEVDLRNCDPSAVNSSGLLASGFVFGGIVMRNLDEKPVQTTETLNFDFTKITLVAFASLMHFSGIGDLSSLVAKDNIEAGRQVGARIIPHDHKLQLTVSLVMLESM</sequence>
<dbReference type="AlphaFoldDB" id="B9NDP7"/>
<evidence type="ECO:0000313" key="1">
    <source>
        <dbReference type="EMBL" id="PNT43287.1"/>
    </source>
</evidence>
<organism evidence="1 2">
    <name type="scientific">Populus trichocarpa</name>
    <name type="common">Western balsam poplar</name>
    <name type="synonym">Populus balsamifera subsp. trichocarpa</name>
    <dbReference type="NCBI Taxonomy" id="3694"/>
    <lineage>
        <taxon>Eukaryota</taxon>
        <taxon>Viridiplantae</taxon>
        <taxon>Streptophyta</taxon>
        <taxon>Embryophyta</taxon>
        <taxon>Tracheophyta</taxon>
        <taxon>Spermatophyta</taxon>
        <taxon>Magnoliopsida</taxon>
        <taxon>eudicotyledons</taxon>
        <taxon>Gunneridae</taxon>
        <taxon>Pentapetalae</taxon>
        <taxon>rosids</taxon>
        <taxon>fabids</taxon>
        <taxon>Malpighiales</taxon>
        <taxon>Salicaceae</taxon>
        <taxon>Saliceae</taxon>
        <taxon>Populus</taxon>
    </lineage>
</organism>
<dbReference type="InParanoid" id="B9NDP7"/>